<keyword evidence="2" id="KW-1185">Reference proteome</keyword>
<sequence length="63" mass="7219">MTREEREEMFARFGDQDLLDIDELGAFWADNFTHISEKYALERIGEVDDMVSAFSVRTGNSVG</sequence>
<dbReference type="EMBL" id="CP015098">
    <property type="protein sequence ID" value="AMW10200.1"/>
    <property type="molecule type" value="Genomic_DNA"/>
</dbReference>
<organism evidence="1 2">
    <name type="scientific">Streptomyces qaidamensis</name>
    <dbReference type="NCBI Taxonomy" id="1783515"/>
    <lineage>
        <taxon>Bacteria</taxon>
        <taxon>Bacillati</taxon>
        <taxon>Actinomycetota</taxon>
        <taxon>Actinomycetes</taxon>
        <taxon>Kitasatosporales</taxon>
        <taxon>Streptomycetaceae</taxon>
        <taxon>Streptomyces</taxon>
        <taxon>Streptomyces aurantiacus group</taxon>
    </lineage>
</organism>
<name>A0A143BZ35_9ACTN</name>
<dbReference type="STRING" id="1783515.A4E84_12155"/>
<evidence type="ECO:0000313" key="2">
    <source>
        <dbReference type="Proteomes" id="UP000076096"/>
    </source>
</evidence>
<dbReference type="KEGG" id="stsi:A4E84_12155"/>
<dbReference type="AlphaFoldDB" id="A0A143BZ35"/>
<reference evidence="2" key="1">
    <citation type="submission" date="2016-04" db="EMBL/GenBank/DDBJ databases">
        <authorList>
            <person name="Zhang B."/>
        </authorList>
    </citation>
    <scope>NUCLEOTIDE SEQUENCE [LARGE SCALE GENOMIC DNA]</scope>
    <source>
        <strain evidence="2">S10</strain>
    </source>
</reference>
<proteinExistence type="predicted"/>
<protein>
    <submittedName>
        <fullName evidence="1">Uncharacterized protein</fullName>
    </submittedName>
</protein>
<accession>A0A143BZ35</accession>
<dbReference type="Proteomes" id="UP000076096">
    <property type="component" value="Chromosome"/>
</dbReference>
<evidence type="ECO:0000313" key="1">
    <source>
        <dbReference type="EMBL" id="AMW10200.1"/>
    </source>
</evidence>
<dbReference type="RefSeq" id="WP_062926585.1">
    <property type="nucleotide sequence ID" value="NZ_CP015098.1"/>
</dbReference>
<gene>
    <name evidence="1" type="ORF">A4E84_12155</name>
</gene>